<dbReference type="PANTHER" id="PTHR30154:SF34">
    <property type="entry name" value="TRANSCRIPTIONAL REGULATOR AZLB"/>
    <property type="match status" value="1"/>
</dbReference>
<evidence type="ECO:0000256" key="2">
    <source>
        <dbReference type="ARBA" id="ARBA00023125"/>
    </source>
</evidence>
<dbReference type="RefSeq" id="WP_092060896.1">
    <property type="nucleotide sequence ID" value="NZ_FOJU01000001.1"/>
</dbReference>
<dbReference type="Pfam" id="PF01037">
    <property type="entry name" value="AsnC_trans_reg"/>
    <property type="match status" value="1"/>
</dbReference>
<name>A0A1I0VQG2_9RHOB</name>
<dbReference type="OrthoDB" id="9809462at2"/>
<evidence type="ECO:0000256" key="3">
    <source>
        <dbReference type="ARBA" id="ARBA00023163"/>
    </source>
</evidence>
<dbReference type="InterPro" id="IPR036388">
    <property type="entry name" value="WH-like_DNA-bd_sf"/>
</dbReference>
<keyword evidence="3" id="KW-0804">Transcription</keyword>
<dbReference type="SUPFAM" id="SSF46785">
    <property type="entry name" value="Winged helix' DNA-binding domain"/>
    <property type="match status" value="1"/>
</dbReference>
<dbReference type="AlphaFoldDB" id="A0A1I0VQG2"/>
<feature type="domain" description="HTH asnC-type" evidence="4">
    <location>
        <begin position="1"/>
        <end position="67"/>
    </location>
</feature>
<keyword evidence="1" id="KW-0805">Transcription regulation</keyword>
<evidence type="ECO:0000313" key="5">
    <source>
        <dbReference type="EMBL" id="SFA78572.1"/>
    </source>
</evidence>
<accession>A0A1I0VQG2</accession>
<dbReference type="Proteomes" id="UP000198796">
    <property type="component" value="Unassembled WGS sequence"/>
</dbReference>
<proteinExistence type="predicted"/>
<dbReference type="GO" id="GO:0005829">
    <property type="term" value="C:cytosol"/>
    <property type="evidence" value="ECO:0007669"/>
    <property type="project" value="TreeGrafter"/>
</dbReference>
<dbReference type="SMART" id="SM00344">
    <property type="entry name" value="HTH_ASNC"/>
    <property type="match status" value="1"/>
</dbReference>
<dbReference type="InterPro" id="IPR011008">
    <property type="entry name" value="Dimeric_a/b-barrel"/>
</dbReference>
<dbReference type="InterPro" id="IPR036390">
    <property type="entry name" value="WH_DNA-bd_sf"/>
</dbReference>
<evidence type="ECO:0000259" key="4">
    <source>
        <dbReference type="PROSITE" id="PS50956"/>
    </source>
</evidence>
<dbReference type="Gene3D" id="3.30.70.920">
    <property type="match status" value="1"/>
</dbReference>
<dbReference type="SUPFAM" id="SSF54909">
    <property type="entry name" value="Dimeric alpha+beta barrel"/>
    <property type="match status" value="1"/>
</dbReference>
<keyword evidence="2" id="KW-0238">DNA-binding</keyword>
<dbReference type="STRING" id="871651.SAMN05421688_0872"/>
<sequence>MDDLDHQLLALLRHDGRAALSDLALRLGVGRATVRARIERLQARGDIRGFTVVTPADMAHAPVRGLMMIGIEGRGTDRIMRQLGGFPEVREMHSTNGRWDLIVEIWTDTLEALDGVLARIRKLDGVATSETSLLLSTRKGR</sequence>
<dbReference type="EMBL" id="FOJU01000001">
    <property type="protein sequence ID" value="SFA78572.1"/>
    <property type="molecule type" value="Genomic_DNA"/>
</dbReference>
<dbReference type="GO" id="GO:0043565">
    <property type="term" value="F:sequence-specific DNA binding"/>
    <property type="evidence" value="ECO:0007669"/>
    <property type="project" value="InterPro"/>
</dbReference>
<dbReference type="Pfam" id="PF13404">
    <property type="entry name" value="HTH_AsnC-type"/>
    <property type="match status" value="1"/>
</dbReference>
<reference evidence="5 6" key="1">
    <citation type="submission" date="2016-10" db="EMBL/GenBank/DDBJ databases">
        <authorList>
            <person name="de Groot N.N."/>
        </authorList>
    </citation>
    <scope>NUCLEOTIDE SEQUENCE [LARGE SCALE GENOMIC DNA]</scope>
    <source>
        <strain evidence="5 6">DSM 29316</strain>
    </source>
</reference>
<dbReference type="InterPro" id="IPR019887">
    <property type="entry name" value="Tscrpt_reg_AsnC/Lrp_C"/>
</dbReference>
<dbReference type="GO" id="GO:0043200">
    <property type="term" value="P:response to amino acid"/>
    <property type="evidence" value="ECO:0007669"/>
    <property type="project" value="TreeGrafter"/>
</dbReference>
<dbReference type="PANTHER" id="PTHR30154">
    <property type="entry name" value="LEUCINE-RESPONSIVE REGULATORY PROTEIN"/>
    <property type="match status" value="1"/>
</dbReference>
<gene>
    <name evidence="5" type="ORF">SAMN05421688_0872</name>
</gene>
<dbReference type="PROSITE" id="PS50956">
    <property type="entry name" value="HTH_ASNC_2"/>
    <property type="match status" value="1"/>
</dbReference>
<keyword evidence="6" id="KW-1185">Reference proteome</keyword>
<evidence type="ECO:0000256" key="1">
    <source>
        <dbReference type="ARBA" id="ARBA00023015"/>
    </source>
</evidence>
<dbReference type="PRINTS" id="PR00033">
    <property type="entry name" value="HTHASNC"/>
</dbReference>
<evidence type="ECO:0000313" key="6">
    <source>
        <dbReference type="Proteomes" id="UP000198796"/>
    </source>
</evidence>
<dbReference type="InterPro" id="IPR000485">
    <property type="entry name" value="AsnC-type_HTH_dom"/>
</dbReference>
<protein>
    <submittedName>
        <fullName evidence="5">Transcriptional regulator, AsnC family</fullName>
    </submittedName>
</protein>
<organism evidence="5 6">
    <name type="scientific">Poseidonocella pacifica</name>
    <dbReference type="NCBI Taxonomy" id="871651"/>
    <lineage>
        <taxon>Bacteria</taxon>
        <taxon>Pseudomonadati</taxon>
        <taxon>Pseudomonadota</taxon>
        <taxon>Alphaproteobacteria</taxon>
        <taxon>Rhodobacterales</taxon>
        <taxon>Roseobacteraceae</taxon>
        <taxon>Poseidonocella</taxon>
    </lineage>
</organism>
<dbReference type="InterPro" id="IPR019888">
    <property type="entry name" value="Tscrpt_reg_AsnC-like"/>
</dbReference>
<dbReference type="Gene3D" id="1.10.10.10">
    <property type="entry name" value="Winged helix-like DNA-binding domain superfamily/Winged helix DNA-binding domain"/>
    <property type="match status" value="1"/>
</dbReference>